<keyword evidence="2" id="KW-0645">Protease</keyword>
<accession>A0A5C7IWR5</accession>
<dbReference type="PANTHER" id="PTHR11010:SF78">
    <property type="entry name" value="LYSOSOMAL PRO-X CARBOXYPEPTIDASE"/>
    <property type="match status" value="1"/>
</dbReference>
<evidence type="ECO:0000256" key="4">
    <source>
        <dbReference type="ARBA" id="ARBA00022801"/>
    </source>
</evidence>
<dbReference type="GO" id="GO:0006508">
    <property type="term" value="P:proteolysis"/>
    <property type="evidence" value="ECO:0007669"/>
    <property type="project" value="UniProtKB-KW"/>
</dbReference>
<evidence type="ECO:0000256" key="5">
    <source>
        <dbReference type="ARBA" id="ARBA00023180"/>
    </source>
</evidence>
<dbReference type="AlphaFoldDB" id="A0A5C7IWR5"/>
<dbReference type="Gene3D" id="3.40.50.1820">
    <property type="entry name" value="alpha/beta hydrolase"/>
    <property type="match status" value="1"/>
</dbReference>
<comment type="similarity">
    <text evidence="1">Belongs to the peptidase S28 family.</text>
</comment>
<dbReference type="Proteomes" id="UP000323000">
    <property type="component" value="Chromosome 1"/>
</dbReference>
<proteinExistence type="inferred from homology"/>
<evidence type="ECO:0000256" key="2">
    <source>
        <dbReference type="ARBA" id="ARBA00022670"/>
    </source>
</evidence>
<evidence type="ECO:0000256" key="3">
    <source>
        <dbReference type="ARBA" id="ARBA00022729"/>
    </source>
</evidence>
<evidence type="ECO:0000313" key="7">
    <source>
        <dbReference type="Proteomes" id="UP000323000"/>
    </source>
</evidence>
<keyword evidence="7" id="KW-1185">Reference proteome</keyword>
<protein>
    <submittedName>
        <fullName evidence="6">Uncharacterized protein</fullName>
    </submittedName>
</protein>
<keyword evidence="4" id="KW-0378">Hydrolase</keyword>
<evidence type="ECO:0000256" key="1">
    <source>
        <dbReference type="ARBA" id="ARBA00011079"/>
    </source>
</evidence>
<comment type="caution">
    <text evidence="6">The sequence shown here is derived from an EMBL/GenBank/DDBJ whole genome shotgun (WGS) entry which is preliminary data.</text>
</comment>
<keyword evidence="5" id="KW-0325">Glycoprotein</keyword>
<sequence length="114" mass="12464">MHRQVRLCPCVNQVVLGGSEDIKSVLGKFASNILFSNGLRDPYSVGGVLQDISDTVVAVYTNEGAHGLDLSSFSPSDPHWLVAQRDKEIKIVQFWIAEYNARLSSTKTGNRVGS</sequence>
<dbReference type="InterPro" id="IPR008758">
    <property type="entry name" value="Peptidase_S28"/>
</dbReference>
<dbReference type="PANTHER" id="PTHR11010">
    <property type="entry name" value="PROTEASE S28 PRO-X CARBOXYPEPTIDASE-RELATED"/>
    <property type="match status" value="1"/>
</dbReference>
<reference evidence="7" key="1">
    <citation type="journal article" date="2019" name="Gigascience">
        <title>De novo genome assembly of the endangered Acer yangbiense, a plant species with extremely small populations endemic to Yunnan Province, China.</title>
        <authorList>
            <person name="Yang J."/>
            <person name="Wariss H.M."/>
            <person name="Tao L."/>
            <person name="Zhang R."/>
            <person name="Yun Q."/>
            <person name="Hollingsworth P."/>
            <person name="Dao Z."/>
            <person name="Luo G."/>
            <person name="Guo H."/>
            <person name="Ma Y."/>
            <person name="Sun W."/>
        </authorList>
    </citation>
    <scope>NUCLEOTIDE SEQUENCE [LARGE SCALE GENOMIC DNA]</scope>
    <source>
        <strain evidence="7">cv. Malutang</strain>
    </source>
</reference>
<dbReference type="Pfam" id="PF05577">
    <property type="entry name" value="Peptidase_S28"/>
    <property type="match status" value="1"/>
</dbReference>
<evidence type="ECO:0000313" key="6">
    <source>
        <dbReference type="EMBL" id="TXG73737.1"/>
    </source>
</evidence>
<dbReference type="EMBL" id="VAHF01000001">
    <property type="protein sequence ID" value="TXG73737.1"/>
    <property type="molecule type" value="Genomic_DNA"/>
</dbReference>
<gene>
    <name evidence="6" type="ORF">EZV62_002316</name>
</gene>
<name>A0A5C7IWR5_9ROSI</name>
<organism evidence="6 7">
    <name type="scientific">Acer yangbiense</name>
    <dbReference type="NCBI Taxonomy" id="1000413"/>
    <lineage>
        <taxon>Eukaryota</taxon>
        <taxon>Viridiplantae</taxon>
        <taxon>Streptophyta</taxon>
        <taxon>Embryophyta</taxon>
        <taxon>Tracheophyta</taxon>
        <taxon>Spermatophyta</taxon>
        <taxon>Magnoliopsida</taxon>
        <taxon>eudicotyledons</taxon>
        <taxon>Gunneridae</taxon>
        <taxon>Pentapetalae</taxon>
        <taxon>rosids</taxon>
        <taxon>malvids</taxon>
        <taxon>Sapindales</taxon>
        <taxon>Sapindaceae</taxon>
        <taxon>Hippocastanoideae</taxon>
        <taxon>Acereae</taxon>
        <taxon>Acer</taxon>
    </lineage>
</organism>
<dbReference type="OrthoDB" id="2130629at2759"/>
<dbReference type="InterPro" id="IPR029058">
    <property type="entry name" value="AB_hydrolase_fold"/>
</dbReference>
<dbReference type="GO" id="GO:0070008">
    <property type="term" value="F:serine-type exopeptidase activity"/>
    <property type="evidence" value="ECO:0007669"/>
    <property type="project" value="InterPro"/>
</dbReference>
<keyword evidence="3" id="KW-0732">Signal</keyword>
<dbReference type="GO" id="GO:0008239">
    <property type="term" value="F:dipeptidyl-peptidase activity"/>
    <property type="evidence" value="ECO:0007669"/>
    <property type="project" value="TreeGrafter"/>
</dbReference>